<feature type="signal peptide" evidence="3">
    <location>
        <begin position="1"/>
        <end position="27"/>
    </location>
</feature>
<proteinExistence type="inferred from homology"/>
<keyword evidence="2" id="KW-0378">Hydrolase</keyword>
<gene>
    <name evidence="5" type="ORF">Rhe02_75840</name>
</gene>
<accession>A0A8J3QH44</accession>
<evidence type="ECO:0000259" key="4">
    <source>
        <dbReference type="SMART" id="SM00939"/>
    </source>
</evidence>
<dbReference type="Pfam" id="PF02129">
    <property type="entry name" value="Peptidase_S15"/>
    <property type="match status" value="1"/>
</dbReference>
<reference evidence="5" key="1">
    <citation type="submission" date="2021-01" db="EMBL/GenBank/DDBJ databases">
        <title>Whole genome shotgun sequence of Rhizocola hellebori NBRC 109834.</title>
        <authorList>
            <person name="Komaki H."/>
            <person name="Tamura T."/>
        </authorList>
    </citation>
    <scope>NUCLEOTIDE SEQUENCE</scope>
    <source>
        <strain evidence="5">NBRC 109834</strain>
    </source>
</reference>
<dbReference type="InterPro" id="IPR029058">
    <property type="entry name" value="AB_hydrolase_fold"/>
</dbReference>
<evidence type="ECO:0000256" key="3">
    <source>
        <dbReference type="SAM" id="SignalP"/>
    </source>
</evidence>
<dbReference type="EMBL" id="BONY01000070">
    <property type="protein sequence ID" value="GIH09517.1"/>
    <property type="molecule type" value="Genomic_DNA"/>
</dbReference>
<dbReference type="SMART" id="SM00939">
    <property type="entry name" value="PepX_C"/>
    <property type="match status" value="1"/>
</dbReference>
<organism evidence="5 6">
    <name type="scientific">Rhizocola hellebori</name>
    <dbReference type="NCBI Taxonomy" id="1392758"/>
    <lineage>
        <taxon>Bacteria</taxon>
        <taxon>Bacillati</taxon>
        <taxon>Actinomycetota</taxon>
        <taxon>Actinomycetes</taxon>
        <taxon>Micromonosporales</taxon>
        <taxon>Micromonosporaceae</taxon>
        <taxon>Rhizocola</taxon>
    </lineage>
</organism>
<name>A0A8J3QH44_9ACTN</name>
<dbReference type="SUPFAM" id="SSF49785">
    <property type="entry name" value="Galactose-binding domain-like"/>
    <property type="match status" value="1"/>
</dbReference>
<dbReference type="Gene3D" id="2.60.120.260">
    <property type="entry name" value="Galactose-binding domain-like"/>
    <property type="match status" value="1"/>
</dbReference>
<dbReference type="InterPro" id="IPR013736">
    <property type="entry name" value="Xaa-Pro_dipept_C"/>
</dbReference>
<keyword evidence="6" id="KW-1185">Reference proteome</keyword>
<dbReference type="RefSeq" id="WP_203913251.1">
    <property type="nucleotide sequence ID" value="NZ_BONY01000070.1"/>
</dbReference>
<dbReference type="GO" id="GO:0052689">
    <property type="term" value="F:carboxylic ester hydrolase activity"/>
    <property type="evidence" value="ECO:0007669"/>
    <property type="project" value="UniProtKB-ARBA"/>
</dbReference>
<dbReference type="PANTHER" id="PTHR22946:SF9">
    <property type="entry name" value="POLYKETIDE TRANSFERASE AF380"/>
    <property type="match status" value="1"/>
</dbReference>
<dbReference type="PANTHER" id="PTHR22946">
    <property type="entry name" value="DIENELACTONE HYDROLASE DOMAIN-CONTAINING PROTEIN-RELATED"/>
    <property type="match status" value="1"/>
</dbReference>
<dbReference type="Pfam" id="PF08530">
    <property type="entry name" value="PepX_C"/>
    <property type="match status" value="1"/>
</dbReference>
<comment type="similarity">
    <text evidence="1">Belongs to the AB hydrolase superfamily.</text>
</comment>
<protein>
    <recommendedName>
        <fullName evidence="4">Xaa-Pro dipeptidyl-peptidase C-terminal domain-containing protein</fullName>
    </recommendedName>
</protein>
<dbReference type="AlphaFoldDB" id="A0A8J3QH44"/>
<dbReference type="GO" id="GO:0008239">
    <property type="term" value="F:dipeptidyl-peptidase activity"/>
    <property type="evidence" value="ECO:0007669"/>
    <property type="project" value="InterPro"/>
</dbReference>
<dbReference type="SUPFAM" id="SSF53474">
    <property type="entry name" value="alpha/beta-Hydrolases"/>
    <property type="match status" value="1"/>
</dbReference>
<comment type="caution">
    <text evidence="5">The sequence shown here is derived from an EMBL/GenBank/DDBJ whole genome shotgun (WGS) entry which is preliminary data.</text>
</comment>
<sequence length="518" mass="54654">MRRIVPLLLTLTLTLVGLGLPGTAAQAAPTTGFRFVDIGVGSGVILKANVIEPTTAGRHPAIVFPSSWGLNDLEYVAQAQKLAEGGYTVLSYTPRGWWASGGEIDTAGPKDIADVSRVLDWLIANTTADAARIGMSGVSYGAGISLIASGFDSRIKSVAVTSGWTDLVASLYGGETRRVQSSALLVLAAALLGNTSAEFDTIIDDFYAYRNIEAIKSFARIRSAATYLPAINANNPSILIANGYGDSIFPPNQIVDFYGGLTGPKRIEFAPGDHAIPELTGLIGLNSSVWTSVRRWFDRYLMGISNGIDTEPGVVLKSLTGGATQSYAALPAASTRLGLGEVSFWTGTGALGGAPTTGWSRSAEINPDTDAQGGLILLTNGLQALTGPIASAWIPGVNRINAGVWIASSDAALRIRGVPSLRLRVKPEQSNGTLVAYLYDMDWAGNAKLITHAPVSWRSGAGVTRDIDLRLPVVNWDVPAGHKLALVVDGHDGFYLDDNDIFDTAVFSGPSWLDIPLQ</sequence>
<dbReference type="Proteomes" id="UP000612899">
    <property type="component" value="Unassembled WGS sequence"/>
</dbReference>
<evidence type="ECO:0000313" key="6">
    <source>
        <dbReference type="Proteomes" id="UP000612899"/>
    </source>
</evidence>
<dbReference type="Gene3D" id="3.40.50.1820">
    <property type="entry name" value="alpha/beta hydrolase"/>
    <property type="match status" value="1"/>
</dbReference>
<dbReference type="InterPro" id="IPR000383">
    <property type="entry name" value="Xaa-Pro-like_dom"/>
</dbReference>
<evidence type="ECO:0000313" key="5">
    <source>
        <dbReference type="EMBL" id="GIH09517.1"/>
    </source>
</evidence>
<feature type="domain" description="Xaa-Pro dipeptidyl-peptidase C-terminal" evidence="4">
    <location>
        <begin position="294"/>
        <end position="513"/>
    </location>
</feature>
<evidence type="ECO:0000256" key="1">
    <source>
        <dbReference type="ARBA" id="ARBA00008645"/>
    </source>
</evidence>
<feature type="chain" id="PRO_5035184271" description="Xaa-Pro dipeptidyl-peptidase C-terminal domain-containing protein" evidence="3">
    <location>
        <begin position="28"/>
        <end position="518"/>
    </location>
</feature>
<keyword evidence="3" id="KW-0732">Signal</keyword>
<dbReference type="InterPro" id="IPR008979">
    <property type="entry name" value="Galactose-bd-like_sf"/>
</dbReference>
<dbReference type="InterPro" id="IPR050261">
    <property type="entry name" value="FrsA_esterase"/>
</dbReference>
<evidence type="ECO:0000256" key="2">
    <source>
        <dbReference type="ARBA" id="ARBA00022801"/>
    </source>
</evidence>